<dbReference type="EMBL" id="CP002457">
    <property type="protein sequence ID" value="ADV54237.1"/>
    <property type="molecule type" value="Genomic_DNA"/>
</dbReference>
<proteinExistence type="predicted"/>
<dbReference type="AlphaFoldDB" id="E6XIZ0"/>
<dbReference type="HOGENOM" id="CLU_2939259_0_0_6"/>
<evidence type="ECO:0000313" key="2">
    <source>
        <dbReference type="Proteomes" id="UP000008209"/>
    </source>
</evidence>
<organism evidence="1 2">
    <name type="scientific">Shewanella putrefaciens (strain 200)</name>
    <dbReference type="NCBI Taxonomy" id="399804"/>
    <lineage>
        <taxon>Bacteria</taxon>
        <taxon>Pseudomonadati</taxon>
        <taxon>Pseudomonadota</taxon>
        <taxon>Gammaproteobacteria</taxon>
        <taxon>Alteromonadales</taxon>
        <taxon>Shewanellaceae</taxon>
        <taxon>Shewanella</taxon>
    </lineage>
</organism>
<reference evidence="1 2" key="1">
    <citation type="submission" date="2011-01" db="EMBL/GenBank/DDBJ databases">
        <title>Complete sequence of Shewanella putrefaciens 200.</title>
        <authorList>
            <consortium name="US DOE Joint Genome Institute"/>
            <person name="Lucas S."/>
            <person name="Copeland A."/>
            <person name="Lapidus A."/>
            <person name="Cheng J.-F."/>
            <person name="Bruce D."/>
            <person name="Goodwin L."/>
            <person name="Pitluck S."/>
            <person name="Munk A.C."/>
            <person name="Detter J.C."/>
            <person name="Han C."/>
            <person name="Tapia R."/>
            <person name="Land M."/>
            <person name="Hauser L."/>
            <person name="Chang Y.-J."/>
            <person name="Jeffries C."/>
            <person name="Kyrpides N."/>
            <person name="Ivanova N."/>
            <person name="Mikhailova N."/>
            <person name="Kolker E."/>
            <person name="Lawrence C."/>
            <person name="McCue L.A."/>
            <person name="DiChristina T."/>
            <person name="Nealson K."/>
            <person name="Fredrickson J.K."/>
            <person name="Woyke T."/>
        </authorList>
    </citation>
    <scope>NUCLEOTIDE SEQUENCE [LARGE SCALE GENOMIC DNA]</scope>
    <source>
        <strain evidence="1 2">200</strain>
    </source>
</reference>
<protein>
    <submittedName>
        <fullName evidence="1">Uncharacterized protein</fullName>
    </submittedName>
</protein>
<dbReference type="KEGG" id="shp:Sput200_1778"/>
<gene>
    <name evidence="1" type="ordered locus">Sput200_1778</name>
</gene>
<evidence type="ECO:0000313" key="1">
    <source>
        <dbReference type="EMBL" id="ADV54237.1"/>
    </source>
</evidence>
<sequence length="60" mass="6660">MPILGKFSISKSALKSYCPKLAEGYPRALLKRAYVDQILVMYTVATTKVAIQTVENARVL</sequence>
<accession>E6XIZ0</accession>
<name>E6XIZ0_SHEP2</name>
<dbReference type="Proteomes" id="UP000008209">
    <property type="component" value="Chromosome"/>
</dbReference>